<dbReference type="RefSeq" id="WP_150453055.1">
    <property type="nucleotide sequence ID" value="NZ_VYKI01000001.1"/>
</dbReference>
<dbReference type="EMBL" id="VYKI01000001">
    <property type="protein sequence ID" value="KAA9004382.1"/>
    <property type="molecule type" value="Genomic_DNA"/>
</dbReference>
<name>A0ABQ6T5K8_9GAMM</name>
<keyword evidence="2" id="KW-1185">Reference proteome</keyword>
<gene>
    <name evidence="1" type="ORF">FJU31_00580</name>
</gene>
<reference evidence="1 2" key="1">
    <citation type="journal article" date="2020" name="Antonie Van Leeuwenhoek">
        <title>Stenotrophomonas cyclobalanopsidis sp. nov., isolated from the leaf spot disease of Cyclobalanopsis patelliformis.</title>
        <authorList>
            <person name="Bian D.R."/>
            <person name="Xue H."/>
            <person name="Piao C.G."/>
            <person name="Li Y."/>
        </authorList>
    </citation>
    <scope>NUCLEOTIDE SEQUENCE [LARGE SCALE GENOMIC DNA]</scope>
    <source>
        <strain evidence="1 2">TPQG1-4</strain>
    </source>
</reference>
<evidence type="ECO:0000313" key="1">
    <source>
        <dbReference type="EMBL" id="KAA9004382.1"/>
    </source>
</evidence>
<sequence length="305" mass="33354">MRSFERASVNSEIAEVNRLLRSIGQDDVFSRVGLEHRLRELHQRLDEDPGNHFQSRLTFKGAPVVGSYGISVSFGAKAMSAFSDAVSAVGASLRGILADHGPLPDRPDFEMLITGIAVGSFGFELEGRNRELVEGGTVQEAVDRAQLLLEASSLEADDALAEAVVDLDRRAIAKVRGFAEVLMQSGALCTLATKEKTFSFSNLQQVARSIERLEDDNIVEHEDAVEGLLIGVLPVTRTFEVRLLGGEVIRGKVDRSVGELDTLHENGHRRCRVRVRTTQVGGGRPKYLFIGRPEFIGAMGLLDDE</sequence>
<proteinExistence type="predicted"/>
<protein>
    <submittedName>
        <fullName evidence="1">Uncharacterized protein</fullName>
    </submittedName>
</protein>
<evidence type="ECO:0000313" key="2">
    <source>
        <dbReference type="Proteomes" id="UP000326367"/>
    </source>
</evidence>
<dbReference type="Proteomes" id="UP000326367">
    <property type="component" value="Unassembled WGS sequence"/>
</dbReference>
<comment type="caution">
    <text evidence="1">The sequence shown here is derived from an EMBL/GenBank/DDBJ whole genome shotgun (WGS) entry which is preliminary data.</text>
</comment>
<accession>A0ABQ6T5K8</accession>
<organism evidence="1 2">
    <name type="scientific">Stenotrophomonas cyclobalanopsidis</name>
    <dbReference type="NCBI Taxonomy" id="2771362"/>
    <lineage>
        <taxon>Bacteria</taxon>
        <taxon>Pseudomonadati</taxon>
        <taxon>Pseudomonadota</taxon>
        <taxon>Gammaproteobacteria</taxon>
        <taxon>Lysobacterales</taxon>
        <taxon>Lysobacteraceae</taxon>
        <taxon>Stenotrophomonas</taxon>
    </lineage>
</organism>